<sequence>MRRGRRLGLAGLLALALLVPPPAIPPRPGQPVLPVDPVAAARESGAPVEVTALRSEYADVFANPSGTFTRRQYAVPRRARTATGWAPIDTTLREHAGAVVAGATVPGLRLSTGGDGPLLRMTSDGRQFEVDWPAPLPRPVLDGATATYPGLLPGADLRLTALPDGVRTEWLGTVPATARFTVRATGTTPRVEDGSTLVADGFVSAGDGPAGDGWVAANPTRHWMTNWGGWTSVMKEEPHQAYWNGSGLGSDTRARAGYSNWPSSEAGRRNVTFRSYFQFNLTGMAGKDIVHAEVNVFAAYAPSCQPRRVRMIETQQVGVGTNWNSMPAEEADLGYHDVAYGWPGSTDPNCGGRFIGFTATGAVAHAVRTDPYLTTMLRADNESDPYAWKKFDVPNAHVAVEYNTPPDAPGAMLVEHDTPCAVQPNEPYVGSDSPVLRASVSDPDGGAVAAQFEWRTRGAPNPLGEFTTPMQQSGSQHTAAIPRGLFGDGGRIGWRVRAFDGRTHGPWSGFCDITVDRTPPDKAALVSSATHPPGEIGGPVGTPGTFTFDAAGVTDVSGFTYGLVDVEDHKVTAVGGKATVTVTPTSDAPQTLFVRSIDRAGHRGPEAVYRFRANGRLEPPVRHWRADGRHPERIVPDSGARRRDLVFAEREATWTPGRHGDALRFDGGGGHAEAGPGSGVDTSRTFSVSAWVRLDRLDGTWRTAVSQDGGLPGDAGNRASGFYLQYRSDTRQWAFTVPSANKDNFGDDRVSASVPVVAGAWTHLVGMHDPSRGRILLYVNGALAGEKAFTTPWRAEGGVQLGRARFNGAPVDFWDGAVDDVRIYDRLLIDTPVGGSGTPSEIDELAGRPAAEAGRWSFDEGAGAVASDSAGRYLDATLSGASWAPGKNSPHSARFDGVDDHASATGPAVRTDGAFTVSAWVRPAALGTVPMTAVGQDGVFRLGYDAATRRWAFTVDTGSATVRAASTQAPVTGEWVRLTGIHNPATRVIELYVGGQLTAWASVPALTDAAGPLRVGRASSGEYWNGWVDEVRVHTGVRSLDELSTEINNPELDKPLVHSGLNRYLGHDGEHRTAGPQRVPPGYRLEHSLGWFAPPGAPGTAPLYSCQVGPADQFSSLDPNCEGYRRLAELGPVYRTPPADEPTIEVYRCVTTGGEHFESRDPSCEGQRREFLLGHTRAYAQLFRHLQEGFPHDHVSSLGHAPGDYRPELALGVVSLVPRPGTVPLYACRSGTDEFTSADARCEGRYRELGWVWTAPPTEGESRPLVRCRVTGSGERFDLDSEFCAGQTHDQTLGHLLLRP</sequence>
<dbReference type="GO" id="GO:0006955">
    <property type="term" value="P:immune response"/>
    <property type="evidence" value="ECO:0007669"/>
    <property type="project" value="InterPro"/>
</dbReference>
<dbReference type="SUPFAM" id="SSF49899">
    <property type="entry name" value="Concanavalin A-like lectins/glucanases"/>
    <property type="match status" value="2"/>
</dbReference>
<evidence type="ECO:0000256" key="3">
    <source>
        <dbReference type="SAM" id="SignalP"/>
    </source>
</evidence>
<accession>A0A4V2ELP6</accession>
<proteinExistence type="predicted"/>
<dbReference type="SMART" id="SM00560">
    <property type="entry name" value="LamGL"/>
    <property type="match status" value="2"/>
</dbReference>
<dbReference type="RefSeq" id="WP_130476723.1">
    <property type="nucleotide sequence ID" value="NZ_SFCC01000009.1"/>
</dbReference>
<keyword evidence="1 3" id="KW-0732">Signal</keyword>
<feature type="domain" description="LamG-like jellyroll fold" evidence="4">
    <location>
        <begin position="684"/>
        <end position="831"/>
    </location>
</feature>
<keyword evidence="2" id="KW-1015">Disulfide bond</keyword>
<organism evidence="5 6">
    <name type="scientific">Amycolatopsis suaedae</name>
    <dbReference type="NCBI Taxonomy" id="2510978"/>
    <lineage>
        <taxon>Bacteria</taxon>
        <taxon>Bacillati</taxon>
        <taxon>Actinomycetota</taxon>
        <taxon>Actinomycetes</taxon>
        <taxon>Pseudonocardiales</taxon>
        <taxon>Pseudonocardiaceae</taxon>
        <taxon>Amycolatopsis</taxon>
    </lineage>
</organism>
<dbReference type="EMBL" id="SFCC01000009">
    <property type="protein sequence ID" value="RZQ62295.1"/>
    <property type="molecule type" value="Genomic_DNA"/>
</dbReference>
<dbReference type="InterPro" id="IPR006558">
    <property type="entry name" value="LamG-like"/>
</dbReference>
<evidence type="ECO:0000313" key="5">
    <source>
        <dbReference type="EMBL" id="RZQ62295.1"/>
    </source>
</evidence>
<reference evidence="5 6" key="1">
    <citation type="submission" date="2019-02" db="EMBL/GenBank/DDBJ databases">
        <title>Draft genome sequence of Amycolatopsis sp. 8-3EHSu isolated from roots of Suaeda maritima.</title>
        <authorList>
            <person name="Duangmal K."/>
            <person name="Chantavorakit T."/>
        </authorList>
    </citation>
    <scope>NUCLEOTIDE SEQUENCE [LARGE SCALE GENOMIC DNA]</scope>
    <source>
        <strain evidence="5 6">8-3EHSu</strain>
    </source>
</reference>
<evidence type="ECO:0000256" key="1">
    <source>
        <dbReference type="ARBA" id="ARBA00022729"/>
    </source>
</evidence>
<feature type="signal peptide" evidence="3">
    <location>
        <begin position="1"/>
        <end position="25"/>
    </location>
</feature>
<evidence type="ECO:0000313" key="6">
    <source>
        <dbReference type="Proteomes" id="UP000292003"/>
    </source>
</evidence>
<comment type="caution">
    <text evidence="5">The sequence shown here is derived from an EMBL/GenBank/DDBJ whole genome shotgun (WGS) entry which is preliminary data.</text>
</comment>
<dbReference type="Proteomes" id="UP000292003">
    <property type="component" value="Unassembled WGS sequence"/>
</dbReference>
<evidence type="ECO:0000256" key="2">
    <source>
        <dbReference type="ARBA" id="ARBA00023157"/>
    </source>
</evidence>
<dbReference type="Pfam" id="PF13385">
    <property type="entry name" value="Laminin_G_3"/>
    <property type="match status" value="2"/>
</dbReference>
<dbReference type="InterPro" id="IPR042837">
    <property type="entry name" value="PTX3"/>
</dbReference>
<evidence type="ECO:0000259" key="4">
    <source>
        <dbReference type="SMART" id="SM00560"/>
    </source>
</evidence>
<dbReference type="Gene3D" id="2.60.120.200">
    <property type="match status" value="2"/>
</dbReference>
<dbReference type="PANTHER" id="PTHR46943:SF1">
    <property type="entry name" value="PENTRAXIN-RELATED PROTEIN PTX3"/>
    <property type="match status" value="1"/>
</dbReference>
<feature type="domain" description="LamG-like jellyroll fold" evidence="4">
    <location>
        <begin position="913"/>
        <end position="1041"/>
    </location>
</feature>
<dbReference type="OrthoDB" id="324838at2"/>
<gene>
    <name evidence="5" type="ORF">EWH70_18625</name>
</gene>
<dbReference type="InterPro" id="IPR013320">
    <property type="entry name" value="ConA-like_dom_sf"/>
</dbReference>
<protein>
    <submittedName>
        <fullName evidence="5">LamG domain-containing protein</fullName>
    </submittedName>
</protein>
<feature type="chain" id="PRO_5020994128" evidence="3">
    <location>
        <begin position="26"/>
        <end position="1300"/>
    </location>
</feature>
<keyword evidence="6" id="KW-1185">Reference proteome</keyword>
<dbReference type="PANTHER" id="PTHR46943">
    <property type="entry name" value="PENTRAXIN-RELATED PROTEIN PTX3"/>
    <property type="match status" value="1"/>
</dbReference>
<name>A0A4V2ELP6_9PSEU</name>